<dbReference type="GO" id="GO:1990002">
    <property type="term" value="F:methylglyoxal reductase (NADPH) (acetol producing) activity"/>
    <property type="evidence" value="ECO:0007669"/>
    <property type="project" value="TreeGrafter"/>
</dbReference>
<dbReference type="Pfam" id="PF00465">
    <property type="entry name" value="Fe-ADH"/>
    <property type="match status" value="1"/>
</dbReference>
<dbReference type="PROSITE" id="PS00913">
    <property type="entry name" value="ADH_IRON_1"/>
    <property type="match status" value="1"/>
</dbReference>
<dbReference type="GO" id="GO:1990362">
    <property type="term" value="F:butanol dehydrogenase (NAD+) activity"/>
    <property type="evidence" value="ECO:0007669"/>
    <property type="project" value="InterPro"/>
</dbReference>
<dbReference type="InterPro" id="IPR056798">
    <property type="entry name" value="ADH_Fe_C"/>
</dbReference>
<dbReference type="GO" id="GO:0046872">
    <property type="term" value="F:metal ion binding"/>
    <property type="evidence" value="ECO:0007669"/>
    <property type="project" value="InterPro"/>
</dbReference>
<protein>
    <submittedName>
        <fullName evidence="4">Uncharacterized protein</fullName>
    </submittedName>
</protein>
<organism evidence="4 5">
    <name type="scientific">Bacillus safensis</name>
    <dbReference type="NCBI Taxonomy" id="561879"/>
    <lineage>
        <taxon>Bacteria</taxon>
        <taxon>Bacillati</taxon>
        <taxon>Bacillota</taxon>
        <taxon>Bacilli</taxon>
        <taxon>Bacillales</taxon>
        <taxon>Bacillaceae</taxon>
        <taxon>Bacillus</taxon>
    </lineage>
</organism>
<proteinExistence type="predicted"/>
<evidence type="ECO:0000313" key="4">
    <source>
        <dbReference type="EMBL" id="BBP91926.1"/>
    </source>
</evidence>
<evidence type="ECO:0000256" key="1">
    <source>
        <dbReference type="ARBA" id="ARBA00023002"/>
    </source>
</evidence>
<dbReference type="InterPro" id="IPR001670">
    <property type="entry name" value="ADH_Fe/GldA"/>
</dbReference>
<dbReference type="Gene3D" id="1.20.1090.10">
    <property type="entry name" value="Dehydroquinate synthase-like - alpha domain"/>
    <property type="match status" value="1"/>
</dbReference>
<dbReference type="Proteomes" id="UP000464658">
    <property type="component" value="Chromosome"/>
</dbReference>
<name>A0A5S9MJY6_BACIA</name>
<reference evidence="4 5" key="1">
    <citation type="submission" date="2019-12" db="EMBL/GenBank/DDBJ databases">
        <title>Full genome sequence of a Bacillus safensis strain isolated from commercially available natto in Indonesia.</title>
        <authorList>
            <person name="Yoshida M."/>
            <person name="Uomi M."/>
            <person name="Waturangi D."/>
            <person name="Ekaputri J.J."/>
            <person name="Setiamarga D.H.E."/>
        </authorList>
    </citation>
    <scope>NUCLEOTIDE SEQUENCE [LARGE SCALE GENOMIC DNA]</scope>
    <source>
        <strain evidence="4 5">IDN1</strain>
    </source>
</reference>
<dbReference type="GO" id="GO:0008106">
    <property type="term" value="F:alcohol dehydrogenase (NADP+) activity"/>
    <property type="evidence" value="ECO:0007669"/>
    <property type="project" value="TreeGrafter"/>
</dbReference>
<dbReference type="InterPro" id="IPR044731">
    <property type="entry name" value="BDH-like"/>
</dbReference>
<sequence>MWDIISKKTTAQKALPFGTVLTLAATGSEMNPDSVITNWETNEKYVWGSSVTHPAFSILDPEHTYSVPENQTVYGMVDMMSHVFEQYFHNVKNTPLQDRMCFAVLQTVIETAPKLLEDLQNYEHRETILYAGTIALNGTLQWVTLATGRPIRLSMLYRLSMTFRMQAGLLSSSQTGCATRSIIM</sequence>
<dbReference type="PANTHER" id="PTHR43633:SF1">
    <property type="entry name" value="ALCOHOL DEHYDROGENASE YQHD"/>
    <property type="match status" value="1"/>
</dbReference>
<dbReference type="Pfam" id="PF25137">
    <property type="entry name" value="ADH_Fe_C"/>
    <property type="match status" value="1"/>
</dbReference>
<feature type="domain" description="Alcohol dehydrogenase iron-type/glycerol dehydrogenase GldA" evidence="2">
    <location>
        <begin position="2"/>
        <end position="61"/>
    </location>
</feature>
<dbReference type="GO" id="GO:0005829">
    <property type="term" value="C:cytosol"/>
    <property type="evidence" value="ECO:0007669"/>
    <property type="project" value="TreeGrafter"/>
</dbReference>
<evidence type="ECO:0000259" key="2">
    <source>
        <dbReference type="Pfam" id="PF00465"/>
    </source>
</evidence>
<dbReference type="InterPro" id="IPR018211">
    <property type="entry name" value="ADH_Fe_CS"/>
</dbReference>
<accession>A0A5S9MJY6</accession>
<dbReference type="AlphaFoldDB" id="A0A5S9MJY6"/>
<dbReference type="PANTHER" id="PTHR43633">
    <property type="entry name" value="ALCOHOL DEHYDROGENASE YQHD"/>
    <property type="match status" value="1"/>
</dbReference>
<feature type="domain" description="Fe-containing alcohol dehydrogenase-like C-terminal" evidence="3">
    <location>
        <begin position="72"/>
        <end position="135"/>
    </location>
</feature>
<gene>
    <name evidence="4" type="ORF">BsIDN1_55440</name>
</gene>
<dbReference type="Gene3D" id="3.40.50.1970">
    <property type="match status" value="1"/>
</dbReference>
<dbReference type="SUPFAM" id="SSF56796">
    <property type="entry name" value="Dehydroquinate synthase-like"/>
    <property type="match status" value="1"/>
</dbReference>
<dbReference type="EMBL" id="AP021906">
    <property type="protein sequence ID" value="BBP91926.1"/>
    <property type="molecule type" value="Genomic_DNA"/>
</dbReference>
<evidence type="ECO:0000259" key="3">
    <source>
        <dbReference type="Pfam" id="PF25137"/>
    </source>
</evidence>
<keyword evidence="1" id="KW-0560">Oxidoreductase</keyword>
<evidence type="ECO:0000313" key="5">
    <source>
        <dbReference type="Proteomes" id="UP000464658"/>
    </source>
</evidence>